<protein>
    <submittedName>
        <fullName evidence="1">1,4-alpha-glucan-branching enzyme 3, chloroplastic/amyloplastic</fullName>
    </submittedName>
</protein>
<gene>
    <name evidence="1" type="ORF">O6P43_009613</name>
</gene>
<reference evidence="1" key="1">
    <citation type="journal article" date="2023" name="Science">
        <title>Elucidation of the pathway for biosynthesis of saponin adjuvants from the soapbark tree.</title>
        <authorList>
            <person name="Reed J."/>
            <person name="Orme A."/>
            <person name="El-Demerdash A."/>
            <person name="Owen C."/>
            <person name="Martin L.B.B."/>
            <person name="Misra R.C."/>
            <person name="Kikuchi S."/>
            <person name="Rejzek M."/>
            <person name="Martin A.C."/>
            <person name="Harkess A."/>
            <person name="Leebens-Mack J."/>
            <person name="Louveau T."/>
            <person name="Stephenson M.J."/>
            <person name="Osbourn A."/>
        </authorList>
    </citation>
    <scope>NUCLEOTIDE SEQUENCE</scope>
    <source>
        <strain evidence="1">S10</strain>
    </source>
</reference>
<keyword evidence="2" id="KW-1185">Reference proteome</keyword>
<organism evidence="1 2">
    <name type="scientific">Quillaja saponaria</name>
    <name type="common">Soap bark tree</name>
    <dbReference type="NCBI Taxonomy" id="32244"/>
    <lineage>
        <taxon>Eukaryota</taxon>
        <taxon>Viridiplantae</taxon>
        <taxon>Streptophyta</taxon>
        <taxon>Embryophyta</taxon>
        <taxon>Tracheophyta</taxon>
        <taxon>Spermatophyta</taxon>
        <taxon>Magnoliopsida</taxon>
        <taxon>eudicotyledons</taxon>
        <taxon>Gunneridae</taxon>
        <taxon>Pentapetalae</taxon>
        <taxon>rosids</taxon>
        <taxon>fabids</taxon>
        <taxon>Fabales</taxon>
        <taxon>Quillajaceae</taxon>
        <taxon>Quillaja</taxon>
    </lineage>
</organism>
<dbReference type="AlphaFoldDB" id="A0AAD7VDJ6"/>
<comment type="caution">
    <text evidence="1">The sequence shown here is derived from an EMBL/GenBank/DDBJ whole genome shotgun (WGS) entry which is preliminary data.</text>
</comment>
<evidence type="ECO:0000313" key="1">
    <source>
        <dbReference type="EMBL" id="KAJ7971605.1"/>
    </source>
</evidence>
<accession>A0AAD7VDJ6</accession>
<evidence type="ECO:0000313" key="2">
    <source>
        <dbReference type="Proteomes" id="UP001163823"/>
    </source>
</evidence>
<name>A0AAD7VDJ6_QUISA</name>
<dbReference type="Proteomes" id="UP001163823">
    <property type="component" value="Chromosome 4"/>
</dbReference>
<proteinExistence type="predicted"/>
<dbReference type="EMBL" id="JARAOO010000004">
    <property type="protein sequence ID" value="KAJ7971605.1"/>
    <property type="molecule type" value="Genomic_DNA"/>
</dbReference>
<dbReference type="KEGG" id="qsa:O6P43_009613"/>
<sequence>MKNFWDKKFEEEQIVEVGGEAEIHFTMTQLKATPVDSCPDSETPLKFTLAQGKETKEWDPDNGKVYHIFNVTVDPGWRETVPAKKPPLAYWFKTRKGRKAWLKKYIPGISHGSKCLVYFNTPSGPLGCMPSWATYVELDPDGGKLLQCTGNHPLKVVTNRKV</sequence>